<name>A0A8T1B604_9STRA</name>
<dbReference type="Proteomes" id="UP000774804">
    <property type="component" value="Unassembled WGS sequence"/>
</dbReference>
<dbReference type="Proteomes" id="UP000735874">
    <property type="component" value="Unassembled WGS sequence"/>
</dbReference>
<evidence type="ECO:0000313" key="4">
    <source>
        <dbReference type="Proteomes" id="UP000774804"/>
    </source>
</evidence>
<protein>
    <submittedName>
        <fullName evidence="2">Uncharacterized protein</fullName>
    </submittedName>
</protein>
<gene>
    <name evidence="1" type="ORF">PC113_g7874</name>
    <name evidence="2" type="ORF">PC115_g18364</name>
    <name evidence="3" type="ORF">PC118_g16721</name>
</gene>
<dbReference type="EMBL" id="RCMG01000178">
    <property type="protein sequence ID" value="KAG2860631.1"/>
    <property type="molecule type" value="Genomic_DNA"/>
</dbReference>
<accession>A0A8T1B604</accession>
<organism evidence="2 4">
    <name type="scientific">Phytophthora cactorum</name>
    <dbReference type="NCBI Taxonomy" id="29920"/>
    <lineage>
        <taxon>Eukaryota</taxon>
        <taxon>Sar</taxon>
        <taxon>Stramenopiles</taxon>
        <taxon>Oomycota</taxon>
        <taxon>Peronosporomycetes</taxon>
        <taxon>Peronosporales</taxon>
        <taxon>Peronosporaceae</taxon>
        <taxon>Phytophthora</taxon>
    </lineage>
</organism>
<dbReference type="EMBL" id="RCMI01000943">
    <property type="protein sequence ID" value="KAG2893728.1"/>
    <property type="molecule type" value="Genomic_DNA"/>
</dbReference>
<comment type="caution">
    <text evidence="2">The sequence shown here is derived from an EMBL/GenBank/DDBJ whole genome shotgun (WGS) entry which is preliminary data.</text>
</comment>
<dbReference type="Proteomes" id="UP000697107">
    <property type="component" value="Unassembled WGS sequence"/>
</dbReference>
<dbReference type="EMBL" id="RCML01000710">
    <property type="protein sequence ID" value="KAG2970694.1"/>
    <property type="molecule type" value="Genomic_DNA"/>
</dbReference>
<dbReference type="AlphaFoldDB" id="A0A8T1B604"/>
<proteinExistence type="predicted"/>
<evidence type="ECO:0000313" key="1">
    <source>
        <dbReference type="EMBL" id="KAG2860631.1"/>
    </source>
</evidence>
<sequence>MKLARRFANTFNAASNKHIWEGWRTSLYQQHGTLPALVSNARTALPQNQLHPCNKSGAATCRACHHRLAASQTAVIANVYPTMT</sequence>
<reference evidence="2" key="1">
    <citation type="submission" date="2018-10" db="EMBL/GenBank/DDBJ databases">
        <title>Effector identification in a new, highly contiguous assembly of the strawberry crown rot pathogen Phytophthora cactorum.</title>
        <authorList>
            <person name="Armitage A.D."/>
            <person name="Nellist C.F."/>
            <person name="Bates H."/>
            <person name="Vickerstaff R.J."/>
            <person name="Harrison R.J."/>
        </authorList>
    </citation>
    <scope>NUCLEOTIDE SEQUENCE</scope>
    <source>
        <strain evidence="1">15-7</strain>
        <strain evidence="2">4032</strain>
        <strain evidence="3">P415</strain>
    </source>
</reference>
<evidence type="ECO:0000313" key="2">
    <source>
        <dbReference type="EMBL" id="KAG2893728.1"/>
    </source>
</evidence>
<evidence type="ECO:0000313" key="3">
    <source>
        <dbReference type="EMBL" id="KAG2970694.1"/>
    </source>
</evidence>